<keyword evidence="4" id="KW-1185">Reference proteome</keyword>
<keyword evidence="2" id="KW-0732">Signal</keyword>
<feature type="compositionally biased region" description="Low complexity" evidence="1">
    <location>
        <begin position="102"/>
        <end position="111"/>
    </location>
</feature>
<reference evidence="4" key="1">
    <citation type="journal article" date="2019" name="Int. J. Syst. Evol. Microbiol.">
        <title>The Global Catalogue of Microorganisms (GCM) 10K type strain sequencing project: providing services to taxonomists for standard genome sequencing and annotation.</title>
        <authorList>
            <consortium name="The Broad Institute Genomics Platform"/>
            <consortium name="The Broad Institute Genome Sequencing Center for Infectious Disease"/>
            <person name="Wu L."/>
            <person name="Ma J."/>
        </authorList>
    </citation>
    <scope>NUCLEOTIDE SEQUENCE [LARGE SCALE GENOMIC DNA]</scope>
    <source>
        <strain evidence="4">KCTC 52487</strain>
    </source>
</reference>
<dbReference type="InterPro" id="IPR007433">
    <property type="entry name" value="DUF481"/>
</dbReference>
<feature type="signal peptide" evidence="2">
    <location>
        <begin position="1"/>
        <end position="22"/>
    </location>
</feature>
<dbReference type="Proteomes" id="UP001595379">
    <property type="component" value="Unassembled WGS sequence"/>
</dbReference>
<sequence>MRFIRLAGLLLAGLLVTSAASAQELSDGYRRLIADAAIYEDGANFDEIVVMVARNAAGGAGAVMDAVRSVAPDRAAQAAALLGVAEDVTVAQAAAAPAAPAAPASPAAAPAHTPNHDWTGRVSAGLTFASGNSDQQTWNLGLQLDRNFGNGWSLASRLNYAYGESAGVVSQDQLQVEARGEREIGDRWGVFLGGQYDRDVLSSYDWTAFVSAGLTRHVIKREHMHWTLRAGPGVRYLVPSVGAGEETQVVLDLGSDFEWQISDTSTVHSETTVLAAESAKVEHSVRFTTSVAQNWAVEFEWRYRHEFDPLPGFEEGDSRVTASLVREF</sequence>
<dbReference type="EMBL" id="JBHRSV010000020">
    <property type="protein sequence ID" value="MFC2926715.1"/>
    <property type="molecule type" value="Genomic_DNA"/>
</dbReference>
<protein>
    <submittedName>
        <fullName evidence="3">YdiY family protein</fullName>
    </submittedName>
</protein>
<name>A0ABV6ZZ75_9PROT</name>
<proteinExistence type="predicted"/>
<dbReference type="SUPFAM" id="SSF56935">
    <property type="entry name" value="Porins"/>
    <property type="match status" value="1"/>
</dbReference>
<evidence type="ECO:0000313" key="3">
    <source>
        <dbReference type="EMBL" id="MFC2926715.1"/>
    </source>
</evidence>
<organism evidence="3 4">
    <name type="scientific">Hyphobacterium vulgare</name>
    <dbReference type="NCBI Taxonomy" id="1736751"/>
    <lineage>
        <taxon>Bacteria</taxon>
        <taxon>Pseudomonadati</taxon>
        <taxon>Pseudomonadota</taxon>
        <taxon>Alphaproteobacteria</taxon>
        <taxon>Maricaulales</taxon>
        <taxon>Maricaulaceae</taxon>
        <taxon>Hyphobacterium</taxon>
    </lineage>
</organism>
<dbReference type="Pfam" id="PF04338">
    <property type="entry name" value="DUF481"/>
    <property type="match status" value="1"/>
</dbReference>
<gene>
    <name evidence="3" type="ORF">ACFOOR_11410</name>
</gene>
<feature type="chain" id="PRO_5045809039" evidence="2">
    <location>
        <begin position="23"/>
        <end position="328"/>
    </location>
</feature>
<feature type="region of interest" description="Disordered" evidence="1">
    <location>
        <begin position="102"/>
        <end position="123"/>
    </location>
</feature>
<accession>A0ABV6ZZ75</accession>
<evidence type="ECO:0000313" key="4">
    <source>
        <dbReference type="Proteomes" id="UP001595379"/>
    </source>
</evidence>
<evidence type="ECO:0000256" key="2">
    <source>
        <dbReference type="SAM" id="SignalP"/>
    </source>
</evidence>
<comment type="caution">
    <text evidence="3">The sequence shown here is derived from an EMBL/GenBank/DDBJ whole genome shotgun (WGS) entry which is preliminary data.</text>
</comment>
<evidence type="ECO:0000256" key="1">
    <source>
        <dbReference type="SAM" id="MobiDB-lite"/>
    </source>
</evidence>
<dbReference type="RefSeq" id="WP_343164654.1">
    <property type="nucleotide sequence ID" value="NZ_JBHRSV010000020.1"/>
</dbReference>